<keyword evidence="3" id="KW-1185">Reference proteome</keyword>
<accession>A0ABY9WLP7</accession>
<dbReference type="RefSeq" id="WP_395814109.1">
    <property type="nucleotide sequence ID" value="NZ_CP043494.1"/>
</dbReference>
<evidence type="ECO:0008006" key="4">
    <source>
        <dbReference type="Google" id="ProtNLM"/>
    </source>
</evidence>
<proteinExistence type="predicted"/>
<feature type="transmembrane region" description="Helical" evidence="1">
    <location>
        <begin position="67"/>
        <end position="87"/>
    </location>
</feature>
<feature type="transmembrane region" description="Helical" evidence="1">
    <location>
        <begin position="33"/>
        <end position="55"/>
    </location>
</feature>
<name>A0ABY9WLP7_9BACT</name>
<evidence type="ECO:0000313" key="2">
    <source>
        <dbReference type="EMBL" id="WNG43350.1"/>
    </source>
</evidence>
<keyword evidence="1" id="KW-0472">Membrane</keyword>
<dbReference type="EMBL" id="CP043494">
    <property type="protein sequence ID" value="WNG43350.1"/>
    <property type="molecule type" value="Genomic_DNA"/>
</dbReference>
<gene>
    <name evidence="2" type="ORF">F0U60_04005</name>
</gene>
<keyword evidence="1" id="KW-0812">Transmembrane</keyword>
<organism evidence="2 3">
    <name type="scientific">Archangium minus</name>
    <dbReference type="NCBI Taxonomy" id="83450"/>
    <lineage>
        <taxon>Bacteria</taxon>
        <taxon>Pseudomonadati</taxon>
        <taxon>Myxococcota</taxon>
        <taxon>Myxococcia</taxon>
        <taxon>Myxococcales</taxon>
        <taxon>Cystobacterineae</taxon>
        <taxon>Archangiaceae</taxon>
        <taxon>Archangium</taxon>
    </lineage>
</organism>
<keyword evidence="1" id="KW-1133">Transmembrane helix</keyword>
<dbReference type="Proteomes" id="UP001611383">
    <property type="component" value="Chromosome"/>
</dbReference>
<evidence type="ECO:0000256" key="1">
    <source>
        <dbReference type="SAM" id="Phobius"/>
    </source>
</evidence>
<sequence>MSPFLRLQLVLLLGNLAFIAAWAVALTRPPGWQWIGVVLLALFVVVRVGGMWLRARKYPDEGRSRRAAILSTFVAALAVVLWVYTALRGAP</sequence>
<reference evidence="2 3" key="1">
    <citation type="submission" date="2019-08" db="EMBL/GenBank/DDBJ databases">
        <title>Archangium and Cystobacter genomes.</title>
        <authorList>
            <person name="Chen I.-C.K."/>
            <person name="Wielgoss S."/>
        </authorList>
    </citation>
    <scope>NUCLEOTIDE SEQUENCE [LARGE SCALE GENOMIC DNA]</scope>
    <source>
        <strain evidence="2 3">Cbm 6</strain>
    </source>
</reference>
<protein>
    <recommendedName>
        <fullName evidence="4">Transmembrane protein</fullName>
    </recommendedName>
</protein>
<evidence type="ECO:0000313" key="3">
    <source>
        <dbReference type="Proteomes" id="UP001611383"/>
    </source>
</evidence>